<feature type="transmembrane region" description="Helical" evidence="8">
    <location>
        <begin position="253"/>
        <end position="270"/>
    </location>
</feature>
<dbReference type="GO" id="GO:0071555">
    <property type="term" value="P:cell wall organization"/>
    <property type="evidence" value="ECO:0007669"/>
    <property type="project" value="TreeGrafter"/>
</dbReference>
<evidence type="ECO:0000256" key="1">
    <source>
        <dbReference type="ARBA" id="ARBA00004651"/>
    </source>
</evidence>
<evidence type="ECO:0000256" key="4">
    <source>
        <dbReference type="ARBA" id="ARBA00022692"/>
    </source>
</evidence>
<gene>
    <name evidence="9" type="ORF">SAMN04488024_107229</name>
</gene>
<keyword evidence="7" id="KW-0479">Metal-binding</keyword>
<dbReference type="RefSeq" id="WP_167356631.1">
    <property type="nucleotide sequence ID" value="NZ_FMZH01000007.1"/>
</dbReference>
<dbReference type="GO" id="GO:0016780">
    <property type="term" value="F:phosphotransferase activity, for other substituted phosphate groups"/>
    <property type="evidence" value="ECO:0007669"/>
    <property type="project" value="InterPro"/>
</dbReference>
<dbReference type="InterPro" id="IPR000715">
    <property type="entry name" value="Glycosyl_transferase_4"/>
</dbReference>
<feature type="transmembrane region" description="Helical" evidence="8">
    <location>
        <begin position="56"/>
        <end position="78"/>
    </location>
</feature>
<feature type="transmembrane region" description="Helical" evidence="8">
    <location>
        <begin position="12"/>
        <end position="35"/>
    </location>
</feature>
<evidence type="ECO:0000256" key="5">
    <source>
        <dbReference type="ARBA" id="ARBA00022989"/>
    </source>
</evidence>
<dbReference type="GO" id="GO:0044038">
    <property type="term" value="P:cell wall macromolecule biosynthetic process"/>
    <property type="evidence" value="ECO:0007669"/>
    <property type="project" value="TreeGrafter"/>
</dbReference>
<dbReference type="Pfam" id="PF00953">
    <property type="entry name" value="Glycos_transf_4"/>
    <property type="match status" value="1"/>
</dbReference>
<comment type="cofactor">
    <cofactor evidence="7">
        <name>Mg(2+)</name>
        <dbReference type="ChEBI" id="CHEBI:18420"/>
    </cofactor>
</comment>
<dbReference type="GO" id="GO:0009103">
    <property type="term" value="P:lipopolysaccharide biosynthetic process"/>
    <property type="evidence" value="ECO:0007669"/>
    <property type="project" value="TreeGrafter"/>
</dbReference>
<dbReference type="PROSITE" id="PS01348">
    <property type="entry name" value="MRAY_2"/>
    <property type="match status" value="1"/>
</dbReference>
<evidence type="ECO:0000256" key="6">
    <source>
        <dbReference type="ARBA" id="ARBA00023136"/>
    </source>
</evidence>
<comment type="subcellular location">
    <subcellularLocation>
        <location evidence="1">Cell membrane</location>
        <topology evidence="1">Multi-pass membrane protein</topology>
    </subcellularLocation>
</comment>
<dbReference type="GO" id="GO:0005886">
    <property type="term" value="C:plasma membrane"/>
    <property type="evidence" value="ECO:0007669"/>
    <property type="project" value="UniProtKB-SubCell"/>
</dbReference>
<dbReference type="STRING" id="390242.SAMN04488024_107229"/>
<evidence type="ECO:0000256" key="3">
    <source>
        <dbReference type="ARBA" id="ARBA00022679"/>
    </source>
</evidence>
<protein>
    <submittedName>
        <fullName evidence="9">UDP-N-acetylmuramyl pentapeptide phosphotransferase/UDP-N-acetylglucosamine-1-phosphate transferase</fullName>
    </submittedName>
</protein>
<feature type="binding site" evidence="7">
    <location>
        <position position="223"/>
    </location>
    <ligand>
        <name>Mg(2+)</name>
        <dbReference type="ChEBI" id="CHEBI:18420"/>
    </ligand>
</feature>
<keyword evidence="10" id="KW-1185">Reference proteome</keyword>
<feature type="transmembrane region" description="Helical" evidence="8">
    <location>
        <begin position="112"/>
        <end position="137"/>
    </location>
</feature>
<proteinExistence type="predicted"/>
<keyword evidence="6 8" id="KW-0472">Membrane</keyword>
<feature type="transmembrane region" description="Helical" evidence="8">
    <location>
        <begin position="332"/>
        <end position="354"/>
    </location>
</feature>
<evidence type="ECO:0000313" key="9">
    <source>
        <dbReference type="EMBL" id="SDD73406.1"/>
    </source>
</evidence>
<dbReference type="Proteomes" id="UP000199455">
    <property type="component" value="Unassembled WGS sequence"/>
</dbReference>
<dbReference type="InterPro" id="IPR018480">
    <property type="entry name" value="PNAcMuramoyl-5peptid_Trfase_CS"/>
</dbReference>
<reference evidence="10" key="1">
    <citation type="submission" date="2016-10" db="EMBL/GenBank/DDBJ databases">
        <authorList>
            <person name="Varghese N."/>
            <person name="Submissions S."/>
        </authorList>
    </citation>
    <scope>NUCLEOTIDE SEQUENCE [LARGE SCALE GENOMIC DNA]</scope>
    <source>
        <strain evidence="10">DSM 18609</strain>
    </source>
</reference>
<dbReference type="AlphaFoldDB" id="A0A1G6X7X9"/>
<evidence type="ECO:0000256" key="2">
    <source>
        <dbReference type="ARBA" id="ARBA00022475"/>
    </source>
</evidence>
<feature type="transmembrane region" description="Helical" evidence="8">
    <location>
        <begin position="168"/>
        <end position="187"/>
    </location>
</feature>
<evidence type="ECO:0000256" key="7">
    <source>
        <dbReference type="PIRSR" id="PIRSR600715-1"/>
    </source>
</evidence>
<dbReference type="PANTHER" id="PTHR22926">
    <property type="entry name" value="PHOSPHO-N-ACETYLMURAMOYL-PENTAPEPTIDE-TRANSFERASE"/>
    <property type="match status" value="1"/>
</dbReference>
<dbReference type="EMBL" id="FMZH01000007">
    <property type="protein sequence ID" value="SDD73406.1"/>
    <property type="molecule type" value="Genomic_DNA"/>
</dbReference>
<name>A0A1G6X7X9_9SPHI</name>
<accession>A0A1G6X7X9</accession>
<keyword evidence="2" id="KW-1003">Cell membrane</keyword>
<keyword evidence="7" id="KW-0460">Magnesium</keyword>
<keyword evidence="3 9" id="KW-0808">Transferase</keyword>
<feature type="transmembrane region" description="Helical" evidence="8">
    <location>
        <begin position="308"/>
        <end position="326"/>
    </location>
</feature>
<sequence length="360" mass="39276">MFKDILHSNPAYFYGAIFILAFSAVILSVPSVIYTSLKYGLFDKNDLYRKTHKHDISRLGGLAIVASFTISILLFSSIINFREANFVIASCIILAALGLKDDVYGTNTSTKFILQIVVAFILVFFGSFRLSSLYGVLNIGDMPMIWGSLFSIALIIFLNNAFNLIDGIDGLAGGIGIFTSMVFGVLFASMGQIPYAFIAFALAGAIAGFLKYNWFPAKIFMGDTGALIIGLISAALAIKFIELNKFTGSNQPAFYSAPAIAVAILIVPIFDSLRVFCIRILNGTSPFKGDRNHIHHRLELLGLKPNQIVLASLMLNAVILLATISLQRLGNFVLIFFIIAICATFNGVLTLSLYKKSTKQ</sequence>
<keyword evidence="4 8" id="KW-0812">Transmembrane</keyword>
<organism evidence="9 10">
    <name type="scientific">Pedobacter soli</name>
    <dbReference type="NCBI Taxonomy" id="390242"/>
    <lineage>
        <taxon>Bacteria</taxon>
        <taxon>Pseudomonadati</taxon>
        <taxon>Bacteroidota</taxon>
        <taxon>Sphingobacteriia</taxon>
        <taxon>Sphingobacteriales</taxon>
        <taxon>Sphingobacteriaceae</taxon>
        <taxon>Pedobacter</taxon>
    </lineage>
</organism>
<feature type="binding site" evidence="7">
    <location>
        <position position="163"/>
    </location>
    <ligand>
        <name>Mg(2+)</name>
        <dbReference type="ChEBI" id="CHEBI:18420"/>
    </ligand>
</feature>
<feature type="transmembrane region" description="Helical" evidence="8">
    <location>
        <begin position="143"/>
        <end position="161"/>
    </location>
</feature>
<evidence type="ECO:0000313" key="10">
    <source>
        <dbReference type="Proteomes" id="UP000199455"/>
    </source>
</evidence>
<dbReference type="GO" id="GO:0046872">
    <property type="term" value="F:metal ion binding"/>
    <property type="evidence" value="ECO:0007669"/>
    <property type="project" value="UniProtKB-KW"/>
</dbReference>
<feature type="transmembrane region" description="Helical" evidence="8">
    <location>
        <begin position="193"/>
        <end position="212"/>
    </location>
</feature>
<evidence type="ECO:0000256" key="8">
    <source>
        <dbReference type="SAM" id="Phobius"/>
    </source>
</evidence>
<keyword evidence="5 8" id="KW-1133">Transmembrane helix</keyword>
<dbReference type="CDD" id="cd06853">
    <property type="entry name" value="GT_WecA_like"/>
    <property type="match status" value="1"/>
</dbReference>
<feature type="transmembrane region" description="Helical" evidence="8">
    <location>
        <begin position="84"/>
        <end position="100"/>
    </location>
</feature>
<dbReference type="PANTHER" id="PTHR22926:SF3">
    <property type="entry name" value="UNDECAPRENYL-PHOSPHATE ALPHA-N-ACETYLGLUCOSAMINYL 1-PHOSPHATE TRANSFERASE"/>
    <property type="match status" value="1"/>
</dbReference>
<feature type="transmembrane region" description="Helical" evidence="8">
    <location>
        <begin position="224"/>
        <end position="241"/>
    </location>
</feature>